<sequence length="199" mass="22484">MLDTRGRKYFDRIFDKIGRSFLKIGFMPTHITFIAAMVGIVGAVSFSFDKFILSIILLWISGFLDAVDGSMARQSGKVSEVGTLLDIWLDRLVEISYIISFAIVCNEATFTLMILACTIILSMTVFLTSGMLLENTGIKSFHYQAGLMERTEGFIMFTFMIIFYPHMKILAFIYAVLILYTAVQRLYMAIKVLGGNNEK</sequence>
<dbReference type="GO" id="GO:0008654">
    <property type="term" value="P:phospholipid biosynthetic process"/>
    <property type="evidence" value="ECO:0007669"/>
    <property type="project" value="InterPro"/>
</dbReference>
<dbReference type="STRING" id="318464.IO99_17695"/>
<name>A0A084J7G3_9CLOT</name>
<dbReference type="InterPro" id="IPR000462">
    <property type="entry name" value="CDP-OH_P_trans"/>
</dbReference>
<organism evidence="4 5">
    <name type="scientific">Clostridium sulfidigenes</name>
    <dbReference type="NCBI Taxonomy" id="318464"/>
    <lineage>
        <taxon>Bacteria</taxon>
        <taxon>Bacillati</taxon>
        <taxon>Bacillota</taxon>
        <taxon>Clostridia</taxon>
        <taxon>Eubacteriales</taxon>
        <taxon>Clostridiaceae</taxon>
        <taxon>Clostridium</taxon>
    </lineage>
</organism>
<dbReference type="Gene3D" id="1.20.120.1760">
    <property type="match status" value="1"/>
</dbReference>
<dbReference type="Proteomes" id="UP000028542">
    <property type="component" value="Unassembled WGS sequence"/>
</dbReference>
<protein>
    <recommendedName>
        <fullName evidence="6">CDP-alcohol phosphatidyltransferase</fullName>
    </recommendedName>
</protein>
<dbReference type="PROSITE" id="PS00379">
    <property type="entry name" value="CDP_ALCOHOL_P_TRANSF"/>
    <property type="match status" value="1"/>
</dbReference>
<evidence type="ECO:0000256" key="2">
    <source>
        <dbReference type="RuleBase" id="RU003750"/>
    </source>
</evidence>
<dbReference type="InterPro" id="IPR043130">
    <property type="entry name" value="CDP-OH_PTrfase_TM_dom"/>
</dbReference>
<comment type="caution">
    <text evidence="4">The sequence shown here is derived from an EMBL/GenBank/DDBJ whole genome shotgun (WGS) entry which is preliminary data.</text>
</comment>
<feature type="transmembrane region" description="Helical" evidence="3">
    <location>
        <begin position="154"/>
        <end position="183"/>
    </location>
</feature>
<evidence type="ECO:0000256" key="1">
    <source>
        <dbReference type="ARBA" id="ARBA00022679"/>
    </source>
</evidence>
<comment type="similarity">
    <text evidence="2">Belongs to the CDP-alcohol phosphatidyltransferase class-I family.</text>
</comment>
<accession>A0A084J7G3</accession>
<dbReference type="RefSeq" id="WP_035135567.1">
    <property type="nucleotide sequence ID" value="NZ_JPMD01000053.1"/>
</dbReference>
<keyword evidence="1 2" id="KW-0808">Transferase</keyword>
<proteinExistence type="inferred from homology"/>
<feature type="transmembrane region" description="Helical" evidence="3">
    <location>
        <begin position="88"/>
        <end position="104"/>
    </location>
</feature>
<dbReference type="Pfam" id="PF01066">
    <property type="entry name" value="CDP-OH_P_transf"/>
    <property type="match status" value="1"/>
</dbReference>
<dbReference type="eggNOG" id="COG0558">
    <property type="taxonomic scope" value="Bacteria"/>
</dbReference>
<keyword evidence="3" id="KW-0812">Transmembrane</keyword>
<keyword evidence="3" id="KW-1133">Transmembrane helix</keyword>
<dbReference type="InterPro" id="IPR048254">
    <property type="entry name" value="CDP_ALCOHOL_P_TRANSF_CS"/>
</dbReference>
<dbReference type="GO" id="GO:0016780">
    <property type="term" value="F:phosphotransferase activity, for other substituted phosphate groups"/>
    <property type="evidence" value="ECO:0007669"/>
    <property type="project" value="InterPro"/>
</dbReference>
<evidence type="ECO:0008006" key="6">
    <source>
        <dbReference type="Google" id="ProtNLM"/>
    </source>
</evidence>
<feature type="transmembrane region" description="Helical" evidence="3">
    <location>
        <begin position="21"/>
        <end position="45"/>
    </location>
</feature>
<reference evidence="4 5" key="1">
    <citation type="submission" date="2014-07" db="EMBL/GenBank/DDBJ databases">
        <title>Draft genome of Clostridium sulfidigenes 113A isolated from sediments associated with methane hydrate from Krishna Godavari basin.</title>
        <authorList>
            <person name="Honkalas V.S."/>
            <person name="Dabir A.P."/>
            <person name="Arora P."/>
            <person name="Dhakephalkar P.K."/>
        </authorList>
    </citation>
    <scope>NUCLEOTIDE SEQUENCE [LARGE SCALE GENOMIC DNA]</scope>
    <source>
        <strain evidence="4 5">113A</strain>
    </source>
</reference>
<dbReference type="AlphaFoldDB" id="A0A084J7G3"/>
<gene>
    <name evidence="4" type="ORF">IO99_17695</name>
</gene>
<evidence type="ECO:0000313" key="5">
    <source>
        <dbReference type="Proteomes" id="UP000028542"/>
    </source>
</evidence>
<dbReference type="GO" id="GO:0016020">
    <property type="term" value="C:membrane"/>
    <property type="evidence" value="ECO:0007669"/>
    <property type="project" value="InterPro"/>
</dbReference>
<keyword evidence="3" id="KW-0472">Membrane</keyword>
<evidence type="ECO:0000256" key="3">
    <source>
        <dbReference type="SAM" id="Phobius"/>
    </source>
</evidence>
<dbReference type="EMBL" id="JPMD01000053">
    <property type="protein sequence ID" value="KEZ84897.1"/>
    <property type="molecule type" value="Genomic_DNA"/>
</dbReference>
<evidence type="ECO:0000313" key="4">
    <source>
        <dbReference type="EMBL" id="KEZ84897.1"/>
    </source>
</evidence>
<keyword evidence="5" id="KW-1185">Reference proteome</keyword>
<feature type="transmembrane region" description="Helical" evidence="3">
    <location>
        <begin position="110"/>
        <end position="133"/>
    </location>
</feature>